<proteinExistence type="predicted"/>
<dbReference type="Gene3D" id="2.60.120.10">
    <property type="entry name" value="Jelly Rolls"/>
    <property type="match status" value="1"/>
</dbReference>
<dbReference type="InterPro" id="IPR047142">
    <property type="entry name" value="OryJ/VirC-like"/>
</dbReference>
<accession>A0AAN6T911</accession>
<protein>
    <submittedName>
        <fullName evidence="1">Uncharacterized protein</fullName>
    </submittedName>
</protein>
<reference evidence="1" key="2">
    <citation type="submission" date="2023-05" db="EMBL/GenBank/DDBJ databases">
        <authorList>
            <consortium name="Lawrence Berkeley National Laboratory"/>
            <person name="Steindorff A."/>
            <person name="Hensen N."/>
            <person name="Bonometti L."/>
            <person name="Westerberg I."/>
            <person name="Brannstrom I.O."/>
            <person name="Guillou S."/>
            <person name="Cros-Aarteil S."/>
            <person name="Calhoun S."/>
            <person name="Haridas S."/>
            <person name="Kuo A."/>
            <person name="Mondo S."/>
            <person name="Pangilinan J."/>
            <person name="Riley R."/>
            <person name="Labutti K."/>
            <person name="Andreopoulos B."/>
            <person name="Lipzen A."/>
            <person name="Chen C."/>
            <person name="Yanf M."/>
            <person name="Daum C."/>
            <person name="Ng V."/>
            <person name="Clum A."/>
            <person name="Ohm R."/>
            <person name="Martin F."/>
            <person name="Silar P."/>
            <person name="Natvig D."/>
            <person name="Lalanne C."/>
            <person name="Gautier V."/>
            <person name="Ament-Velasquez S.L."/>
            <person name="Kruys A."/>
            <person name="Hutchinson M.I."/>
            <person name="Powell A.J."/>
            <person name="Barry K."/>
            <person name="Miller A.N."/>
            <person name="Grigoriev I.V."/>
            <person name="Debuchy R."/>
            <person name="Gladieux P."/>
            <person name="Thoren M.H."/>
            <person name="Johannesson H."/>
        </authorList>
    </citation>
    <scope>NUCLEOTIDE SEQUENCE</scope>
    <source>
        <strain evidence="1">CBS 508.74</strain>
    </source>
</reference>
<name>A0AAN6T911_9PEZI</name>
<dbReference type="PANTHER" id="PTHR36156">
    <property type="entry name" value="SLR2101 PROTEIN"/>
    <property type="match status" value="1"/>
</dbReference>
<organism evidence="1 2">
    <name type="scientific">Canariomyces notabilis</name>
    <dbReference type="NCBI Taxonomy" id="2074819"/>
    <lineage>
        <taxon>Eukaryota</taxon>
        <taxon>Fungi</taxon>
        <taxon>Dikarya</taxon>
        <taxon>Ascomycota</taxon>
        <taxon>Pezizomycotina</taxon>
        <taxon>Sordariomycetes</taxon>
        <taxon>Sordariomycetidae</taxon>
        <taxon>Sordariales</taxon>
        <taxon>Chaetomiaceae</taxon>
        <taxon>Canariomyces</taxon>
    </lineage>
</organism>
<dbReference type="EMBL" id="MU853355">
    <property type="protein sequence ID" value="KAK4109675.1"/>
    <property type="molecule type" value="Genomic_DNA"/>
</dbReference>
<evidence type="ECO:0000313" key="1">
    <source>
        <dbReference type="EMBL" id="KAK4109675.1"/>
    </source>
</evidence>
<keyword evidence="2" id="KW-1185">Reference proteome</keyword>
<dbReference type="GeneID" id="89941141"/>
<evidence type="ECO:0000313" key="2">
    <source>
        <dbReference type="Proteomes" id="UP001302812"/>
    </source>
</evidence>
<dbReference type="InterPro" id="IPR014710">
    <property type="entry name" value="RmlC-like_jellyroll"/>
</dbReference>
<dbReference type="RefSeq" id="XP_064667245.1">
    <property type="nucleotide sequence ID" value="XM_064817016.1"/>
</dbReference>
<reference evidence="1" key="1">
    <citation type="journal article" date="2023" name="Mol. Phylogenet. Evol.">
        <title>Genome-scale phylogeny and comparative genomics of the fungal order Sordariales.</title>
        <authorList>
            <person name="Hensen N."/>
            <person name="Bonometti L."/>
            <person name="Westerberg I."/>
            <person name="Brannstrom I.O."/>
            <person name="Guillou S."/>
            <person name="Cros-Aarteil S."/>
            <person name="Calhoun S."/>
            <person name="Haridas S."/>
            <person name="Kuo A."/>
            <person name="Mondo S."/>
            <person name="Pangilinan J."/>
            <person name="Riley R."/>
            <person name="LaButti K."/>
            <person name="Andreopoulos B."/>
            <person name="Lipzen A."/>
            <person name="Chen C."/>
            <person name="Yan M."/>
            <person name="Daum C."/>
            <person name="Ng V."/>
            <person name="Clum A."/>
            <person name="Steindorff A."/>
            <person name="Ohm R.A."/>
            <person name="Martin F."/>
            <person name="Silar P."/>
            <person name="Natvig D.O."/>
            <person name="Lalanne C."/>
            <person name="Gautier V."/>
            <person name="Ament-Velasquez S.L."/>
            <person name="Kruys A."/>
            <person name="Hutchinson M.I."/>
            <person name="Powell A.J."/>
            <person name="Barry K."/>
            <person name="Miller A.N."/>
            <person name="Grigoriev I.V."/>
            <person name="Debuchy R."/>
            <person name="Gladieux P."/>
            <person name="Hiltunen Thoren M."/>
            <person name="Johannesson H."/>
        </authorList>
    </citation>
    <scope>NUCLEOTIDE SEQUENCE</scope>
    <source>
        <strain evidence="1">CBS 508.74</strain>
    </source>
</reference>
<dbReference type="Proteomes" id="UP001302812">
    <property type="component" value="Unassembled WGS sequence"/>
</dbReference>
<comment type="caution">
    <text evidence="1">The sequence shown here is derived from an EMBL/GenBank/DDBJ whole genome shotgun (WGS) entry which is preliminary data.</text>
</comment>
<dbReference type="PANTHER" id="PTHR36156:SF2">
    <property type="entry name" value="CUPIN TYPE-2 DOMAIN-CONTAINING PROTEIN"/>
    <property type="match status" value="1"/>
</dbReference>
<dbReference type="AlphaFoldDB" id="A0AAN6T911"/>
<sequence>MSSFTPLTGFPAPGLRASRRFITSRNKDGKGVFVVDDTGDHHRVLAGGRTPVDMNDDKDMKYARDNAEPGIHIPNGSVVRLVDFAPGIESPPHRAMFLLSLDSGESKVMLPGDVSVNRCCMHTWKNLDEERPSRMVFILLDVATYKVNGEVVKEDLGEMASDYVVRDKH</sequence>
<gene>
    <name evidence="1" type="ORF">N656DRAFT_791805</name>
</gene>